<dbReference type="GO" id="GO:0003756">
    <property type="term" value="F:protein disulfide isomerase activity"/>
    <property type="evidence" value="ECO:0007669"/>
    <property type="project" value="UniProtKB-EC"/>
</dbReference>
<dbReference type="InterPro" id="IPR005788">
    <property type="entry name" value="PDI_thioredoxin-like_dom"/>
</dbReference>
<dbReference type="PROSITE" id="PS00194">
    <property type="entry name" value="THIOREDOXIN_1"/>
    <property type="match status" value="1"/>
</dbReference>
<dbReference type="InterPro" id="IPR013766">
    <property type="entry name" value="Thioredoxin_domain"/>
</dbReference>
<dbReference type="Gene3D" id="3.40.30.10">
    <property type="entry name" value="Glutaredoxin"/>
    <property type="match status" value="3"/>
</dbReference>
<comment type="subcellular location">
    <subcellularLocation>
        <location evidence="2">Endoplasmic reticulum lumen</location>
    </subcellularLocation>
</comment>
<feature type="compositionally biased region" description="Gly residues" evidence="12">
    <location>
        <begin position="91"/>
        <end position="108"/>
    </location>
</feature>
<evidence type="ECO:0000313" key="15">
    <source>
        <dbReference type="WBParaSite" id="PSU_v2.g9187.t1"/>
    </source>
</evidence>
<dbReference type="PROSITE" id="PS51352">
    <property type="entry name" value="THIOREDOXIN_2"/>
    <property type="match status" value="1"/>
</dbReference>
<dbReference type="Proteomes" id="UP000887577">
    <property type="component" value="Unplaced"/>
</dbReference>
<dbReference type="InterPro" id="IPR057305">
    <property type="entry name" value="Thioredox_PDIA6_C"/>
</dbReference>
<dbReference type="Pfam" id="PF00085">
    <property type="entry name" value="Thioredoxin"/>
    <property type="match status" value="2"/>
</dbReference>
<dbReference type="CDD" id="cd02983">
    <property type="entry name" value="P5_C"/>
    <property type="match status" value="1"/>
</dbReference>
<evidence type="ECO:0000256" key="3">
    <source>
        <dbReference type="ARBA" id="ARBA00006347"/>
    </source>
</evidence>
<keyword evidence="9" id="KW-0413">Isomerase</keyword>
<keyword evidence="5" id="KW-0732">Signal</keyword>
<dbReference type="PANTHER" id="PTHR45815">
    <property type="entry name" value="PROTEIN DISULFIDE-ISOMERASE A6"/>
    <property type="match status" value="1"/>
</dbReference>
<evidence type="ECO:0000256" key="8">
    <source>
        <dbReference type="ARBA" id="ARBA00023157"/>
    </source>
</evidence>
<evidence type="ECO:0000256" key="2">
    <source>
        <dbReference type="ARBA" id="ARBA00004319"/>
    </source>
</evidence>
<evidence type="ECO:0000256" key="7">
    <source>
        <dbReference type="ARBA" id="ARBA00022824"/>
    </source>
</evidence>
<dbReference type="GO" id="GO:0034976">
    <property type="term" value="P:response to endoplasmic reticulum stress"/>
    <property type="evidence" value="ECO:0007669"/>
    <property type="project" value="TreeGrafter"/>
</dbReference>
<proteinExistence type="inferred from homology"/>
<evidence type="ECO:0000256" key="5">
    <source>
        <dbReference type="ARBA" id="ARBA00022729"/>
    </source>
</evidence>
<feature type="region of interest" description="Disordered" evidence="12">
    <location>
        <begin position="362"/>
        <end position="391"/>
    </location>
</feature>
<evidence type="ECO:0000256" key="4">
    <source>
        <dbReference type="ARBA" id="ARBA00012723"/>
    </source>
</evidence>
<comment type="similarity">
    <text evidence="3 11">Belongs to the protein disulfide isomerase family.</text>
</comment>
<keyword evidence="7" id="KW-0256">Endoplasmic reticulum</keyword>
<evidence type="ECO:0000256" key="12">
    <source>
        <dbReference type="SAM" id="MobiDB-lite"/>
    </source>
</evidence>
<evidence type="ECO:0000256" key="9">
    <source>
        <dbReference type="ARBA" id="ARBA00023235"/>
    </source>
</evidence>
<dbReference type="AlphaFoldDB" id="A0A914ZA39"/>
<evidence type="ECO:0000256" key="1">
    <source>
        <dbReference type="ARBA" id="ARBA00001182"/>
    </source>
</evidence>
<feature type="compositionally biased region" description="Acidic residues" evidence="12">
    <location>
        <begin position="372"/>
        <end position="385"/>
    </location>
</feature>
<keyword evidence="8" id="KW-1015">Disulfide bond</keyword>
<dbReference type="WBParaSite" id="PSU_v2.g9187.t1">
    <property type="protein sequence ID" value="PSU_v2.g9187.t1"/>
    <property type="gene ID" value="PSU_v2.g9187"/>
</dbReference>
<reference evidence="15" key="1">
    <citation type="submission" date="2022-11" db="UniProtKB">
        <authorList>
            <consortium name="WormBaseParasite"/>
        </authorList>
    </citation>
    <scope>IDENTIFICATION</scope>
</reference>
<dbReference type="Pfam" id="PF24541">
    <property type="entry name" value="Thioredox_PDIA6_C"/>
    <property type="match status" value="1"/>
</dbReference>
<dbReference type="FunFam" id="3.40.30.10:FF:000032">
    <property type="entry name" value="Protein disulfide-isomerase A6 homolog"/>
    <property type="match status" value="1"/>
</dbReference>
<dbReference type="PRINTS" id="PR00421">
    <property type="entry name" value="THIOREDOXIN"/>
</dbReference>
<feature type="domain" description="Thioredoxin" evidence="13">
    <location>
        <begin position="105"/>
        <end position="221"/>
    </location>
</feature>
<dbReference type="InterPro" id="IPR017937">
    <property type="entry name" value="Thioredoxin_CS"/>
</dbReference>
<protein>
    <recommendedName>
        <fullName evidence="4">protein disulfide-isomerase</fullName>
        <ecNumber evidence="4">5.3.4.1</ecNumber>
    </recommendedName>
</protein>
<feature type="region of interest" description="Disordered" evidence="12">
    <location>
        <begin position="85"/>
        <end position="111"/>
    </location>
</feature>
<dbReference type="GO" id="GO:0015035">
    <property type="term" value="F:protein-disulfide reductase activity"/>
    <property type="evidence" value="ECO:0007669"/>
    <property type="project" value="TreeGrafter"/>
</dbReference>
<evidence type="ECO:0000259" key="13">
    <source>
        <dbReference type="PROSITE" id="PS51352"/>
    </source>
</evidence>
<evidence type="ECO:0000256" key="6">
    <source>
        <dbReference type="ARBA" id="ARBA00022737"/>
    </source>
</evidence>
<dbReference type="SUPFAM" id="SSF52833">
    <property type="entry name" value="Thioredoxin-like"/>
    <property type="match status" value="3"/>
</dbReference>
<dbReference type="CDD" id="cd03001">
    <property type="entry name" value="PDI_a_P5"/>
    <property type="match status" value="1"/>
</dbReference>
<comment type="catalytic activity">
    <reaction evidence="1">
        <text>Catalyzes the rearrangement of -S-S- bonds in proteins.</text>
        <dbReference type="EC" id="5.3.4.1"/>
    </reaction>
</comment>
<name>A0A914ZA39_9BILA</name>
<keyword evidence="6" id="KW-0677">Repeat</keyword>
<dbReference type="InterPro" id="IPR036249">
    <property type="entry name" value="Thioredoxin-like_sf"/>
</dbReference>
<dbReference type="PANTHER" id="PTHR45815:SF3">
    <property type="entry name" value="PROTEIN DISULFIDE-ISOMERASE A6"/>
    <property type="match status" value="1"/>
</dbReference>
<dbReference type="NCBIfam" id="TIGR01126">
    <property type="entry name" value="pdi_dom"/>
    <property type="match status" value="1"/>
</dbReference>
<organism evidence="14 15">
    <name type="scientific">Panagrolaimus superbus</name>
    <dbReference type="NCBI Taxonomy" id="310955"/>
    <lineage>
        <taxon>Eukaryota</taxon>
        <taxon>Metazoa</taxon>
        <taxon>Ecdysozoa</taxon>
        <taxon>Nematoda</taxon>
        <taxon>Chromadorea</taxon>
        <taxon>Rhabditida</taxon>
        <taxon>Tylenchina</taxon>
        <taxon>Panagrolaimomorpha</taxon>
        <taxon>Panagrolaimoidea</taxon>
        <taxon>Panagrolaimidae</taxon>
        <taxon>Panagrolaimus</taxon>
    </lineage>
</organism>
<evidence type="ECO:0000256" key="11">
    <source>
        <dbReference type="RuleBase" id="RU004208"/>
    </source>
</evidence>
<dbReference type="GO" id="GO:0005788">
    <property type="term" value="C:endoplasmic reticulum lumen"/>
    <property type="evidence" value="ECO:0007669"/>
    <property type="project" value="UniProtKB-SubCell"/>
</dbReference>
<accession>A0A914ZA39</accession>
<sequence>MRSVFLFLVPEYKKAAKALKGIAKVGAVDMTQHQSVGGPYNVQGFPTIKVFGGDKNKPTDFNGARTADALVHSVIAALQETANARLKGKKSGGGSSSSSGGSGGGKRGSGNDVVELTDANFEEMVLKSKDLWLVEFFAPWCGHCKSLEPHWKAAASELKGKVRLGALDATVHTVTAGKFNIRGFPTIKYFGAGEKTVSDAAEYDGGRTTNDIVTWATAKAAENLPPPELKQAISQDAFDEACKDKQLCIIAVLPHILDCQSKCRNNYIKTLQSLADKFKRNVWGWVWTEAGQQGAMEEAFGIGGFGYPAMVAVNSRKLKYSTMTGSFGKDGISEFLRDLSYGKGKTSSIRGSEFPKIETVEAWDGKDGELPPTDDIDISDVELDDLDKTEL</sequence>
<keyword evidence="10" id="KW-0676">Redox-active center</keyword>
<keyword evidence="14" id="KW-1185">Reference proteome</keyword>
<dbReference type="EC" id="5.3.4.1" evidence="4"/>
<evidence type="ECO:0000256" key="10">
    <source>
        <dbReference type="ARBA" id="ARBA00023284"/>
    </source>
</evidence>
<evidence type="ECO:0000313" key="14">
    <source>
        <dbReference type="Proteomes" id="UP000887577"/>
    </source>
</evidence>